<proteinExistence type="predicted"/>
<dbReference type="InterPro" id="IPR009061">
    <property type="entry name" value="DNA-bd_dom_put_sf"/>
</dbReference>
<dbReference type="InterPro" id="IPR000551">
    <property type="entry name" value="MerR-type_HTH_dom"/>
</dbReference>
<evidence type="ECO:0000259" key="2">
    <source>
        <dbReference type="PROSITE" id="PS50937"/>
    </source>
</evidence>
<name>A0A2J0KT43_9BACT</name>
<protein>
    <recommendedName>
        <fullName evidence="2">HTH merR-type domain-containing protein</fullName>
    </recommendedName>
</protein>
<dbReference type="Pfam" id="PF13411">
    <property type="entry name" value="MerR_1"/>
    <property type="match status" value="1"/>
</dbReference>
<evidence type="ECO:0000313" key="3">
    <source>
        <dbReference type="EMBL" id="PIU41668.1"/>
    </source>
</evidence>
<keyword evidence="1" id="KW-0238">DNA-binding</keyword>
<dbReference type="AlphaFoldDB" id="A0A2J0KT43"/>
<dbReference type="Gene3D" id="1.10.1660.10">
    <property type="match status" value="1"/>
</dbReference>
<evidence type="ECO:0000256" key="1">
    <source>
        <dbReference type="ARBA" id="ARBA00023125"/>
    </source>
</evidence>
<feature type="domain" description="HTH merR-type" evidence="2">
    <location>
        <begin position="9"/>
        <end position="77"/>
    </location>
</feature>
<dbReference type="SUPFAM" id="SSF46955">
    <property type="entry name" value="Putative DNA-binding domain"/>
    <property type="match status" value="1"/>
</dbReference>
<accession>A0A2J0KT43</accession>
<reference evidence="3 4" key="1">
    <citation type="submission" date="2017-09" db="EMBL/GenBank/DDBJ databases">
        <title>Depth-based differentiation of microbial function through sediment-hosted aquifers and enrichment of novel symbionts in the deep terrestrial subsurface.</title>
        <authorList>
            <person name="Probst A.J."/>
            <person name="Ladd B."/>
            <person name="Jarett J.K."/>
            <person name="Geller-Mcgrath D.E."/>
            <person name="Sieber C.M."/>
            <person name="Emerson J.B."/>
            <person name="Anantharaman K."/>
            <person name="Thomas B.C."/>
            <person name="Malmstrom R."/>
            <person name="Stieglmeier M."/>
            <person name="Klingl A."/>
            <person name="Woyke T."/>
            <person name="Ryan C.M."/>
            <person name="Banfield J.F."/>
        </authorList>
    </citation>
    <scope>NUCLEOTIDE SEQUENCE [LARGE SCALE GENOMIC DNA]</scope>
    <source>
        <strain evidence="3">CG07_land_8_20_14_0_80_42_15</strain>
    </source>
</reference>
<dbReference type="PANTHER" id="PTHR30204:SF58">
    <property type="entry name" value="HTH-TYPE TRANSCRIPTIONAL REGULATOR YFMP"/>
    <property type="match status" value="1"/>
</dbReference>
<organism evidence="3 4">
    <name type="scientific">Candidatus Aquitaenariimonas noxiae</name>
    <dbReference type="NCBI Taxonomy" id="1974741"/>
    <lineage>
        <taxon>Bacteria</taxon>
        <taxon>Pseudomonadati</taxon>
        <taxon>Candidatus Omnitrophota</taxon>
        <taxon>Candidatus Aquitaenariimonas</taxon>
    </lineage>
</organism>
<dbReference type="GO" id="GO:0003677">
    <property type="term" value="F:DNA binding"/>
    <property type="evidence" value="ECO:0007669"/>
    <property type="project" value="UniProtKB-KW"/>
</dbReference>
<dbReference type="Proteomes" id="UP000230052">
    <property type="component" value="Unassembled WGS sequence"/>
</dbReference>
<dbReference type="GO" id="GO:0003700">
    <property type="term" value="F:DNA-binding transcription factor activity"/>
    <property type="evidence" value="ECO:0007669"/>
    <property type="project" value="InterPro"/>
</dbReference>
<dbReference type="SMART" id="SM00422">
    <property type="entry name" value="HTH_MERR"/>
    <property type="match status" value="1"/>
</dbReference>
<dbReference type="EMBL" id="PEWV01000039">
    <property type="protein sequence ID" value="PIU41668.1"/>
    <property type="molecule type" value="Genomic_DNA"/>
</dbReference>
<comment type="caution">
    <text evidence="3">The sequence shown here is derived from an EMBL/GenBank/DDBJ whole genome shotgun (WGS) entry which is preliminary data.</text>
</comment>
<evidence type="ECO:0000313" key="4">
    <source>
        <dbReference type="Proteomes" id="UP000230052"/>
    </source>
</evidence>
<gene>
    <name evidence="3" type="ORF">COS99_04120</name>
</gene>
<dbReference type="InterPro" id="IPR047057">
    <property type="entry name" value="MerR_fam"/>
</dbReference>
<sequence>MECGYKEPVYTIGIVSKSLKVCPATLRIWERKGLIKPTRLGKNRFYSKCDMDRLEHIKELLQKKHINIEGVRQILDTTQCWEVKKCKPKEREVCSVYLKYGKRS</sequence>
<dbReference type="PANTHER" id="PTHR30204">
    <property type="entry name" value="REDOX-CYCLING DRUG-SENSING TRANSCRIPTIONAL ACTIVATOR SOXR"/>
    <property type="match status" value="1"/>
</dbReference>
<dbReference type="PROSITE" id="PS50937">
    <property type="entry name" value="HTH_MERR_2"/>
    <property type="match status" value="1"/>
</dbReference>